<dbReference type="Gene3D" id="1.10.10.10">
    <property type="entry name" value="Winged helix-like DNA-binding domain superfamily/Winged helix DNA-binding domain"/>
    <property type="match status" value="1"/>
</dbReference>
<name>A0A242NEV4_9GAMM</name>
<dbReference type="AlphaFoldDB" id="A0A242NEV4"/>
<evidence type="ECO:0000313" key="1">
    <source>
        <dbReference type="EMBL" id="OTP98360.1"/>
    </source>
</evidence>
<sequence length="245" mass="27121">MSMLLMVEAMKIKVGNPLRKLVLIKLADNASDKGECFPSIAYIAEQCEISERSVQNHIKQLEADGLLKIESRKSESGLNKSNIYYLNFSGANAAPYGANNSVSGANLAPSGESPAPLDGANPAPITSHIIEPVKEPVNNLIINGFDFSALNDELDKNLIDDFIKFRKSIKKPVTQGAVNYLIRELNKAISNGHKANELIEMTLSRGWQTFEYRYLNNLNQSTTSQKSNFMTLAERNRLVLESMRG</sequence>
<organism evidence="1 4">
    <name type="scientific">Gilliamella apicola</name>
    <dbReference type="NCBI Taxonomy" id="1196095"/>
    <lineage>
        <taxon>Bacteria</taxon>
        <taxon>Pseudomonadati</taxon>
        <taxon>Pseudomonadota</taxon>
        <taxon>Gammaproteobacteria</taxon>
        <taxon>Orbales</taxon>
        <taxon>Orbaceae</taxon>
        <taxon>Gilliamella</taxon>
    </lineage>
</organism>
<dbReference type="EMBL" id="NARP01000033">
    <property type="protein sequence ID" value="OTP98360.1"/>
    <property type="molecule type" value="Genomic_DNA"/>
</dbReference>
<comment type="caution">
    <text evidence="1">The sequence shown here is derived from an EMBL/GenBank/DDBJ whole genome shotgun (WGS) entry which is preliminary data.</text>
</comment>
<keyword evidence="3" id="KW-1185">Reference proteome</keyword>
<gene>
    <name evidence="2" type="ORF">B6C91_12610</name>
    <name evidence="1" type="ORF">B6D08_11505</name>
</gene>
<evidence type="ECO:0008006" key="5">
    <source>
        <dbReference type="Google" id="ProtNLM"/>
    </source>
</evidence>
<dbReference type="RefSeq" id="WP_086301514.1">
    <property type="nucleotide sequence ID" value="NZ_MZNE01000078.1"/>
</dbReference>
<evidence type="ECO:0000313" key="4">
    <source>
        <dbReference type="Proteomes" id="UP000194977"/>
    </source>
</evidence>
<accession>A0A242NEV4</accession>
<dbReference type="Proteomes" id="UP000194800">
    <property type="component" value="Unassembled WGS sequence"/>
</dbReference>
<dbReference type="Proteomes" id="UP000194977">
    <property type="component" value="Unassembled WGS sequence"/>
</dbReference>
<dbReference type="Pfam" id="PF13730">
    <property type="entry name" value="HTH_36"/>
    <property type="match status" value="1"/>
</dbReference>
<protein>
    <recommendedName>
        <fullName evidence="5">Helix-turn-helix domain-containing protein</fullName>
    </recommendedName>
</protein>
<dbReference type="OrthoDB" id="9151463at2"/>
<dbReference type="InterPro" id="IPR036388">
    <property type="entry name" value="WH-like_DNA-bd_sf"/>
</dbReference>
<evidence type="ECO:0000313" key="3">
    <source>
        <dbReference type="Proteomes" id="UP000194800"/>
    </source>
</evidence>
<evidence type="ECO:0000313" key="2">
    <source>
        <dbReference type="EMBL" id="OTQ08369.1"/>
    </source>
</evidence>
<reference evidence="3 4" key="1">
    <citation type="submission" date="2017-03" db="EMBL/GenBank/DDBJ databases">
        <title>Comparative genomics of honeybee gut symbionts reveal geographically distinct and subgroup specific antibiotic resistance.</title>
        <authorList>
            <person name="Ludvigsen J."/>
            <person name="Porcellato D."/>
            <person name="Labee-Lund T.M."/>
            <person name="Amdam G.V."/>
            <person name="Rudi K."/>
        </authorList>
    </citation>
    <scope>NUCLEOTIDE SEQUENCE [LARGE SCALE GENOMIC DNA]</scope>
    <source>
        <strain evidence="1 4">A-7-12</strain>
        <strain evidence="2 3">A-9-12</strain>
    </source>
</reference>
<proteinExistence type="predicted"/>
<dbReference type="EMBL" id="NART01000089">
    <property type="protein sequence ID" value="OTQ08369.1"/>
    <property type="molecule type" value="Genomic_DNA"/>
</dbReference>